<keyword evidence="1" id="KW-1133">Transmembrane helix</keyword>
<evidence type="ECO:0000256" key="1">
    <source>
        <dbReference type="SAM" id="Phobius"/>
    </source>
</evidence>
<proteinExistence type="predicted"/>
<keyword evidence="1" id="KW-0812">Transmembrane</keyword>
<name>A0A6P7GXI7_DIAVI</name>
<sequence length="194" mass="19956">MRTKITYESKTLDTKEKEKSLRKILHGIFGSFKDEITGEWRRRHNQELQLAVITVFSLVSISQASIIPTVEVLQGPGSKTLLIGPDGSAIDSAAPGGTVVTNDHGSGLVAAGPAILPLGPEIVVNSPAGSIITSHSLAGPAVVPGVVPAIAPAAGTVISAAISVEGPAAQNVEGAYVPDNTEALYDDGSYKGEH</sequence>
<gene>
    <name evidence="2" type="primary">LOC114341937</name>
</gene>
<dbReference type="RefSeq" id="XP_028148545.1">
    <property type="nucleotide sequence ID" value="XM_028292744.1"/>
</dbReference>
<feature type="transmembrane region" description="Helical" evidence="1">
    <location>
        <begin position="50"/>
        <end position="70"/>
    </location>
</feature>
<dbReference type="InParanoid" id="A0A6P7GXI7"/>
<keyword evidence="1" id="KW-0472">Membrane</keyword>
<reference evidence="2" key="1">
    <citation type="submission" date="2025-08" db="UniProtKB">
        <authorList>
            <consortium name="RefSeq"/>
        </authorList>
    </citation>
    <scope>IDENTIFICATION</scope>
    <source>
        <tissue evidence="2">Whole insect</tissue>
    </source>
</reference>
<protein>
    <submittedName>
        <fullName evidence="2">Uncharacterized protein LOC114341937</fullName>
    </submittedName>
</protein>
<accession>A0A6P7GXI7</accession>
<dbReference type="AlphaFoldDB" id="A0A6P7GXI7"/>
<organism evidence="2">
    <name type="scientific">Diabrotica virgifera virgifera</name>
    <name type="common">western corn rootworm</name>
    <dbReference type="NCBI Taxonomy" id="50390"/>
    <lineage>
        <taxon>Eukaryota</taxon>
        <taxon>Metazoa</taxon>
        <taxon>Ecdysozoa</taxon>
        <taxon>Arthropoda</taxon>
        <taxon>Hexapoda</taxon>
        <taxon>Insecta</taxon>
        <taxon>Pterygota</taxon>
        <taxon>Neoptera</taxon>
        <taxon>Endopterygota</taxon>
        <taxon>Coleoptera</taxon>
        <taxon>Polyphaga</taxon>
        <taxon>Cucujiformia</taxon>
        <taxon>Chrysomeloidea</taxon>
        <taxon>Chrysomelidae</taxon>
        <taxon>Galerucinae</taxon>
        <taxon>Diabroticina</taxon>
        <taxon>Diabroticites</taxon>
        <taxon>Diabrotica</taxon>
    </lineage>
</organism>
<evidence type="ECO:0000313" key="2">
    <source>
        <dbReference type="RefSeq" id="XP_028148545.1"/>
    </source>
</evidence>